<evidence type="ECO:0000313" key="1">
    <source>
        <dbReference type="EMBL" id="TRW48740.1"/>
    </source>
</evidence>
<dbReference type="Proteomes" id="UP000320359">
    <property type="component" value="Unassembled WGS sequence"/>
</dbReference>
<protein>
    <submittedName>
        <fullName evidence="1">Uncharacterized protein</fullName>
    </submittedName>
</protein>
<gene>
    <name evidence="1" type="ORF">FM042_07080</name>
</gene>
<sequence>MPFEIKQLSWHKRRRPTEVPQPVDIQVDDFRQEVNHACEVTVTFDNGEVLQMHGRVIQNPITGVWSVTAINGTGQSVLARYVGV</sequence>
<keyword evidence="2" id="KW-1185">Reference proteome</keyword>
<dbReference type="EMBL" id="VJWL01000002">
    <property type="protein sequence ID" value="TRW48740.1"/>
    <property type="molecule type" value="Genomic_DNA"/>
</dbReference>
<comment type="caution">
    <text evidence="1">The sequence shown here is derived from an EMBL/GenBank/DDBJ whole genome shotgun (WGS) entry which is preliminary data.</text>
</comment>
<accession>A0A552X118</accession>
<dbReference type="AlphaFoldDB" id="A0A552X118"/>
<organism evidence="1 2">
    <name type="scientific">Aliidiomarina halalkaliphila</name>
    <dbReference type="NCBI Taxonomy" id="2593535"/>
    <lineage>
        <taxon>Bacteria</taxon>
        <taxon>Pseudomonadati</taxon>
        <taxon>Pseudomonadota</taxon>
        <taxon>Gammaproteobacteria</taxon>
        <taxon>Alteromonadales</taxon>
        <taxon>Idiomarinaceae</taxon>
        <taxon>Aliidiomarina</taxon>
    </lineage>
</organism>
<dbReference type="RefSeq" id="WP_143235726.1">
    <property type="nucleotide sequence ID" value="NZ_VJWL01000002.1"/>
</dbReference>
<evidence type="ECO:0000313" key="2">
    <source>
        <dbReference type="Proteomes" id="UP000320359"/>
    </source>
</evidence>
<reference evidence="1 2" key="1">
    <citation type="submission" date="2019-07" db="EMBL/GenBank/DDBJ databases">
        <authorList>
            <person name="Yang M."/>
            <person name="Zhao D."/>
            <person name="Xiang H."/>
        </authorList>
    </citation>
    <scope>NUCLEOTIDE SEQUENCE [LARGE SCALE GENOMIC DNA]</scope>
    <source>
        <strain evidence="1 2">IM1326</strain>
    </source>
</reference>
<name>A0A552X118_9GAMM</name>
<dbReference type="OrthoDB" id="6238797at2"/>
<proteinExistence type="predicted"/>